<evidence type="ECO:0000313" key="16">
    <source>
        <dbReference type="EMBL" id="KAK4115512.1"/>
    </source>
</evidence>
<dbReference type="InterPro" id="IPR001764">
    <property type="entry name" value="Glyco_hydro_3_N"/>
</dbReference>
<sequence>MPVTVSSVLSSLSCLAAIVPAVSAGFAFPDCVSGPLANNSVCDDSLDPLTRAKALVSVLTIQEKINNTGSTSPGVPRLGLPAYTWWQEALHGVASSPGVNFSAKGDYSYATSFPQPVLMGAAFDDELIKAVATVISTEARAFNNDGRAGLDFWTPNINPFRDPRWGRGQETPGEDPFHLSSYVRALIDGLQGGYDPKYKRVVATCKHFVGYDMESWNGNIRYQFDAQINMQDMVEYYMPPFKSCARDSNVGAFMCSYNAVNGVPTCADPWLLDDVLRKHWGWTNEEQWVTSDCDAIQNVFLPHEWASTREEAAALSLIAGTDINCGTYYQNHLPAAYSQGLINESTVDQALIRQYSSLIRLGYFDPAEKQPYRQLNFSHVNTPEAQKLAYQAAVEGIVLLKNDGGLLPLDLRNNKSIALIGDWANATTQMQGNYFGQPPYLRSPLHAAQQLTTVYYATGPGGQGDPTTDHWLPVWDAAAKADIIIYVGGIDNSVESEGMDRHAVAWTGAQLDVIGQLAQYGKPMAVVQMGGGQIDSSPIKHNANISALLWAGYPGQDGGTAIFDILTGRAAPAGRLPITQYPADFVAQVPMTDMTLRPGPNSPGRTYKWYNGTAVYPFGYGLHYANFSVSFGPGDGPLVAAASKNKTKNTDASDNNNKGTGVVHIADLIAACNSSSSSAVSHIENCPALNLPVTIRNTGTNTSSSSASDYVALLFLTGTFGPAPHPARSLVAYTRAHNIAPGDTQTVRLPITLGGLARVDERGNTILYPGAYSLVMLDEEQKEVLAKTEFKLVGSEAVLDRWPQPTASRTPRHKGTGEVGEGYFIGGFGSGSSGMVKQGAR</sequence>
<dbReference type="GO" id="GO:0046556">
    <property type="term" value="F:alpha-L-arabinofuranosidase activity"/>
    <property type="evidence" value="ECO:0007669"/>
    <property type="project" value="TreeGrafter"/>
</dbReference>
<dbReference type="InterPro" id="IPR036962">
    <property type="entry name" value="Glyco_hydro_3_N_sf"/>
</dbReference>
<dbReference type="GO" id="GO:0045493">
    <property type="term" value="P:xylan catabolic process"/>
    <property type="evidence" value="ECO:0007669"/>
    <property type="project" value="UniProtKB-KW"/>
</dbReference>
<dbReference type="FunFam" id="3.40.50.1700:FF:000007">
    <property type="entry name" value="Exo-1,4-beta-xylosidase xlnD"/>
    <property type="match status" value="1"/>
</dbReference>
<evidence type="ECO:0000256" key="12">
    <source>
        <dbReference type="ARBA" id="ARBA00024574"/>
    </source>
</evidence>
<dbReference type="SUPFAM" id="SSF52279">
    <property type="entry name" value="Beta-D-glucan exohydrolase, C-terminal domain"/>
    <property type="match status" value="1"/>
</dbReference>
<organism evidence="16 17">
    <name type="scientific">Canariomyces notabilis</name>
    <dbReference type="NCBI Taxonomy" id="2074819"/>
    <lineage>
        <taxon>Eukaryota</taxon>
        <taxon>Fungi</taxon>
        <taxon>Dikarya</taxon>
        <taxon>Ascomycota</taxon>
        <taxon>Pezizomycotina</taxon>
        <taxon>Sordariomycetes</taxon>
        <taxon>Sordariomycetidae</taxon>
        <taxon>Sordariales</taxon>
        <taxon>Chaetomiaceae</taxon>
        <taxon>Canariomyces</taxon>
    </lineage>
</organism>
<dbReference type="FunFam" id="3.20.20.300:FF:000013">
    <property type="entry name" value="Probable exo-1,4-beta-xylosidase xlnD"/>
    <property type="match status" value="1"/>
</dbReference>
<proteinExistence type="inferred from homology"/>
<evidence type="ECO:0000259" key="15">
    <source>
        <dbReference type="SMART" id="SM01217"/>
    </source>
</evidence>
<dbReference type="Pfam" id="PF01915">
    <property type="entry name" value="Glyco_hydro_3_C"/>
    <property type="match status" value="1"/>
</dbReference>
<name>A0AAN6TJ93_9PEZI</name>
<dbReference type="EC" id="3.2.1.37" evidence="13"/>
<comment type="caution">
    <text evidence="16">The sequence shown here is derived from an EMBL/GenBank/DDBJ whole genome shotgun (WGS) entry which is preliminary data.</text>
</comment>
<comment type="pathway">
    <text evidence="2">Glycan degradation; xylan degradation.</text>
</comment>
<dbReference type="InterPro" id="IPR036881">
    <property type="entry name" value="Glyco_hydro_3_C_sf"/>
</dbReference>
<keyword evidence="17" id="KW-1185">Reference proteome</keyword>
<evidence type="ECO:0000256" key="10">
    <source>
        <dbReference type="ARBA" id="ARBA00023295"/>
    </source>
</evidence>
<dbReference type="GO" id="GO:0009044">
    <property type="term" value="F:xylan 1,4-beta-xylosidase activity"/>
    <property type="evidence" value="ECO:0007669"/>
    <property type="project" value="UniProtKB-EC"/>
</dbReference>
<keyword evidence="7 16" id="KW-0378">Hydrolase</keyword>
<dbReference type="SUPFAM" id="SSF51445">
    <property type="entry name" value="(Trans)glycosidases"/>
    <property type="match status" value="1"/>
</dbReference>
<keyword evidence="8" id="KW-0325">Glycoprotein</keyword>
<dbReference type="RefSeq" id="XP_064673082.1">
    <property type="nucleotide sequence ID" value="XM_064816587.1"/>
</dbReference>
<accession>A0AAN6TJ93</accession>
<dbReference type="AlphaFoldDB" id="A0AAN6TJ93"/>
<dbReference type="Proteomes" id="UP001302812">
    <property type="component" value="Unassembled WGS sequence"/>
</dbReference>
<evidence type="ECO:0000256" key="11">
    <source>
        <dbReference type="ARBA" id="ARBA00023326"/>
    </source>
</evidence>
<dbReference type="EMBL" id="MU853334">
    <property type="protein sequence ID" value="KAK4115512.1"/>
    <property type="molecule type" value="Genomic_DNA"/>
</dbReference>
<evidence type="ECO:0000256" key="4">
    <source>
        <dbReference type="ARBA" id="ARBA00022525"/>
    </source>
</evidence>
<dbReference type="InterPro" id="IPR026891">
    <property type="entry name" value="Fn3-like"/>
</dbReference>
<evidence type="ECO:0000313" key="17">
    <source>
        <dbReference type="Proteomes" id="UP001302812"/>
    </source>
</evidence>
<keyword evidence="9" id="KW-0119">Carbohydrate metabolism</keyword>
<feature type="signal peptide" evidence="14">
    <location>
        <begin position="1"/>
        <end position="24"/>
    </location>
</feature>
<dbReference type="InterPro" id="IPR002772">
    <property type="entry name" value="Glyco_hydro_3_C"/>
</dbReference>
<comment type="similarity">
    <text evidence="3">Belongs to the glycosyl hydrolase 3 family.</text>
</comment>
<reference evidence="16" key="1">
    <citation type="journal article" date="2023" name="Mol. Phylogenet. Evol.">
        <title>Genome-scale phylogeny and comparative genomics of the fungal order Sordariales.</title>
        <authorList>
            <person name="Hensen N."/>
            <person name="Bonometti L."/>
            <person name="Westerberg I."/>
            <person name="Brannstrom I.O."/>
            <person name="Guillou S."/>
            <person name="Cros-Aarteil S."/>
            <person name="Calhoun S."/>
            <person name="Haridas S."/>
            <person name="Kuo A."/>
            <person name="Mondo S."/>
            <person name="Pangilinan J."/>
            <person name="Riley R."/>
            <person name="LaButti K."/>
            <person name="Andreopoulos B."/>
            <person name="Lipzen A."/>
            <person name="Chen C."/>
            <person name="Yan M."/>
            <person name="Daum C."/>
            <person name="Ng V."/>
            <person name="Clum A."/>
            <person name="Steindorff A."/>
            <person name="Ohm R.A."/>
            <person name="Martin F."/>
            <person name="Silar P."/>
            <person name="Natvig D.O."/>
            <person name="Lalanne C."/>
            <person name="Gautier V."/>
            <person name="Ament-Velasquez S.L."/>
            <person name="Kruys A."/>
            <person name="Hutchinson M.I."/>
            <person name="Powell A.J."/>
            <person name="Barry K."/>
            <person name="Miller A.N."/>
            <person name="Grigoriev I.V."/>
            <person name="Debuchy R."/>
            <person name="Gladieux P."/>
            <person name="Hiltunen Thoren M."/>
            <person name="Johannesson H."/>
        </authorList>
    </citation>
    <scope>NUCLEOTIDE SEQUENCE</scope>
    <source>
        <strain evidence="16">CBS 508.74</strain>
    </source>
</reference>
<dbReference type="InterPro" id="IPR044993">
    <property type="entry name" value="BXL"/>
</dbReference>
<keyword evidence="4" id="KW-0964">Secreted</keyword>
<dbReference type="GO" id="GO:0031222">
    <property type="term" value="P:arabinan catabolic process"/>
    <property type="evidence" value="ECO:0007669"/>
    <property type="project" value="TreeGrafter"/>
</dbReference>
<evidence type="ECO:0000256" key="8">
    <source>
        <dbReference type="ARBA" id="ARBA00023180"/>
    </source>
</evidence>
<dbReference type="Pfam" id="PF14310">
    <property type="entry name" value="Fn3-like"/>
    <property type="match status" value="1"/>
</dbReference>
<dbReference type="Pfam" id="PF00933">
    <property type="entry name" value="Glyco_hydro_3"/>
    <property type="match status" value="1"/>
</dbReference>
<dbReference type="Gene3D" id="2.60.40.10">
    <property type="entry name" value="Immunoglobulins"/>
    <property type="match status" value="1"/>
</dbReference>
<dbReference type="PANTHER" id="PTHR42721:SF3">
    <property type="entry name" value="BETA-D-XYLOSIDASE 5-RELATED"/>
    <property type="match status" value="1"/>
</dbReference>
<evidence type="ECO:0000256" key="6">
    <source>
        <dbReference type="ARBA" id="ARBA00022729"/>
    </source>
</evidence>
<comment type="catalytic activity">
    <reaction evidence="12">
        <text>Hydrolysis of (1-&gt;4)-beta-D-xylans, to remove successive D-xylose residues from the non-reducing termini.</text>
        <dbReference type="EC" id="3.2.1.37"/>
    </reaction>
</comment>
<comment type="subcellular location">
    <subcellularLocation>
        <location evidence="1">Secreted</location>
    </subcellularLocation>
</comment>
<dbReference type="GeneID" id="89940712"/>
<evidence type="ECO:0000256" key="14">
    <source>
        <dbReference type="SAM" id="SignalP"/>
    </source>
</evidence>
<evidence type="ECO:0000256" key="9">
    <source>
        <dbReference type="ARBA" id="ARBA00023277"/>
    </source>
</evidence>
<dbReference type="SMART" id="SM01217">
    <property type="entry name" value="Fn3_like"/>
    <property type="match status" value="1"/>
</dbReference>
<dbReference type="InterPro" id="IPR013783">
    <property type="entry name" value="Ig-like_fold"/>
</dbReference>
<evidence type="ECO:0000256" key="2">
    <source>
        <dbReference type="ARBA" id="ARBA00004851"/>
    </source>
</evidence>
<evidence type="ECO:0000256" key="5">
    <source>
        <dbReference type="ARBA" id="ARBA00022651"/>
    </source>
</evidence>
<evidence type="ECO:0000256" key="1">
    <source>
        <dbReference type="ARBA" id="ARBA00004613"/>
    </source>
</evidence>
<evidence type="ECO:0000256" key="3">
    <source>
        <dbReference type="ARBA" id="ARBA00005336"/>
    </source>
</evidence>
<dbReference type="Gene3D" id="3.20.20.300">
    <property type="entry name" value="Glycoside hydrolase, family 3, N-terminal domain"/>
    <property type="match status" value="1"/>
</dbReference>
<dbReference type="Gene3D" id="3.40.50.1700">
    <property type="entry name" value="Glycoside hydrolase family 3 C-terminal domain"/>
    <property type="match status" value="1"/>
</dbReference>
<gene>
    <name evidence="16" type="ORF">N656DRAFT_787220</name>
</gene>
<keyword evidence="10" id="KW-0326">Glycosidase</keyword>
<keyword evidence="11" id="KW-0624">Polysaccharide degradation</keyword>
<keyword evidence="6 14" id="KW-0732">Signal</keyword>
<evidence type="ECO:0000256" key="13">
    <source>
        <dbReference type="ARBA" id="ARBA00026107"/>
    </source>
</evidence>
<reference evidence="16" key="2">
    <citation type="submission" date="2023-05" db="EMBL/GenBank/DDBJ databases">
        <authorList>
            <consortium name="Lawrence Berkeley National Laboratory"/>
            <person name="Steindorff A."/>
            <person name="Hensen N."/>
            <person name="Bonometti L."/>
            <person name="Westerberg I."/>
            <person name="Brannstrom I.O."/>
            <person name="Guillou S."/>
            <person name="Cros-Aarteil S."/>
            <person name="Calhoun S."/>
            <person name="Haridas S."/>
            <person name="Kuo A."/>
            <person name="Mondo S."/>
            <person name="Pangilinan J."/>
            <person name="Riley R."/>
            <person name="Labutti K."/>
            <person name="Andreopoulos B."/>
            <person name="Lipzen A."/>
            <person name="Chen C."/>
            <person name="Yanf M."/>
            <person name="Daum C."/>
            <person name="Ng V."/>
            <person name="Clum A."/>
            <person name="Ohm R."/>
            <person name="Martin F."/>
            <person name="Silar P."/>
            <person name="Natvig D."/>
            <person name="Lalanne C."/>
            <person name="Gautier V."/>
            <person name="Ament-Velasquez S.L."/>
            <person name="Kruys A."/>
            <person name="Hutchinson M.I."/>
            <person name="Powell A.J."/>
            <person name="Barry K."/>
            <person name="Miller A.N."/>
            <person name="Grigoriev I.V."/>
            <person name="Debuchy R."/>
            <person name="Gladieux P."/>
            <person name="Thoren M.H."/>
            <person name="Johannesson H."/>
        </authorList>
    </citation>
    <scope>NUCLEOTIDE SEQUENCE</scope>
    <source>
        <strain evidence="16">CBS 508.74</strain>
    </source>
</reference>
<dbReference type="GO" id="GO:0005576">
    <property type="term" value="C:extracellular region"/>
    <property type="evidence" value="ECO:0007669"/>
    <property type="project" value="UniProtKB-SubCell"/>
</dbReference>
<evidence type="ECO:0000256" key="7">
    <source>
        <dbReference type="ARBA" id="ARBA00022801"/>
    </source>
</evidence>
<feature type="chain" id="PRO_5042955598" description="xylan 1,4-beta-xylosidase" evidence="14">
    <location>
        <begin position="25"/>
        <end position="841"/>
    </location>
</feature>
<protein>
    <recommendedName>
        <fullName evidence="13">xylan 1,4-beta-xylosidase</fullName>
        <ecNumber evidence="13">3.2.1.37</ecNumber>
    </recommendedName>
</protein>
<keyword evidence="5" id="KW-0858">Xylan degradation</keyword>
<feature type="domain" description="Fibronectin type III-like" evidence="15">
    <location>
        <begin position="710"/>
        <end position="781"/>
    </location>
</feature>
<dbReference type="PANTHER" id="PTHR42721">
    <property type="entry name" value="SUGAR HYDROLASE-RELATED"/>
    <property type="match status" value="1"/>
</dbReference>
<dbReference type="InterPro" id="IPR017853">
    <property type="entry name" value="GH"/>
</dbReference>